<feature type="transmembrane region" description="Helical" evidence="8">
    <location>
        <begin position="84"/>
        <end position="103"/>
    </location>
</feature>
<organism evidence="9 10">
    <name type="scientific">Mucilaginibacter robiniae</name>
    <dbReference type="NCBI Taxonomy" id="2728022"/>
    <lineage>
        <taxon>Bacteria</taxon>
        <taxon>Pseudomonadati</taxon>
        <taxon>Bacteroidota</taxon>
        <taxon>Sphingobacteriia</taxon>
        <taxon>Sphingobacteriales</taxon>
        <taxon>Sphingobacteriaceae</taxon>
        <taxon>Mucilaginibacter</taxon>
    </lineage>
</organism>
<keyword evidence="4 8" id="KW-0812">Transmembrane</keyword>
<feature type="transmembrane region" description="Helical" evidence="8">
    <location>
        <begin position="336"/>
        <end position="357"/>
    </location>
</feature>
<sequence length="409" mass="47047">MRYRKYYLPLLLLVASVLFAFVSYQRGMHADLKGDYYIYWQAGKNFLAGQTIYTPGLVDGGFTYPPFAALLFSTFSWMPFHTSAFLYTFLINYGLWVVSLVLIRQIFQKLYPAENLNLPFILAIALSAGFYWHNYIWMNANLPVLCFTLLGIRCYLDKKFNLSYLFFLAGTFFKVTPALFLIFAAIKRGPKDWPKIALLALPFIFIPMLFRGWHTGLQDWADYYQAFVAPFSKGKVDENIISLGIPALLEKLNTGNAALGYSPLLHLTATGLKRLTLLIQVLIVGSITAKFVYDRYIHQQEEFSVADFCMIFLITLLVPGRVWGHHHVCTSFIYTYLFILVRNHKPLLIFTILLCLLTEFTIKDVIGQTLCDLLREYCYITLVMIYTSSIIVWQSYLSKTPKPVKGYSV</sequence>
<gene>
    <name evidence="9" type="ORF">HH214_14940</name>
</gene>
<evidence type="ECO:0000256" key="5">
    <source>
        <dbReference type="ARBA" id="ARBA00022989"/>
    </source>
</evidence>
<evidence type="ECO:0000256" key="3">
    <source>
        <dbReference type="ARBA" id="ARBA00022679"/>
    </source>
</evidence>
<feature type="transmembrane region" description="Helical" evidence="8">
    <location>
        <begin position="196"/>
        <end position="214"/>
    </location>
</feature>
<feature type="transmembrane region" description="Helical" evidence="8">
    <location>
        <begin position="7"/>
        <end position="24"/>
    </location>
</feature>
<evidence type="ECO:0000256" key="6">
    <source>
        <dbReference type="ARBA" id="ARBA00023136"/>
    </source>
</evidence>
<evidence type="ECO:0000256" key="2">
    <source>
        <dbReference type="ARBA" id="ARBA00022475"/>
    </source>
</evidence>
<keyword evidence="10" id="KW-1185">Reference proteome</keyword>
<dbReference type="Proteomes" id="UP000503278">
    <property type="component" value="Chromosome"/>
</dbReference>
<comment type="subcellular location">
    <subcellularLocation>
        <location evidence="1">Cell membrane</location>
        <topology evidence="1">Multi-pass membrane protein</topology>
    </subcellularLocation>
</comment>
<evidence type="ECO:0000256" key="7">
    <source>
        <dbReference type="ARBA" id="ARBA00024033"/>
    </source>
</evidence>
<evidence type="ECO:0000256" key="8">
    <source>
        <dbReference type="SAM" id="Phobius"/>
    </source>
</evidence>
<dbReference type="EMBL" id="CP051682">
    <property type="protein sequence ID" value="QJD97072.1"/>
    <property type="molecule type" value="Genomic_DNA"/>
</dbReference>
<name>A0A7L5E137_9SPHI</name>
<proteinExistence type="inferred from homology"/>
<keyword evidence="3" id="KW-0808">Transferase</keyword>
<keyword evidence="6 8" id="KW-0472">Membrane</keyword>
<accession>A0A7L5E137</accession>
<reference evidence="9 10" key="1">
    <citation type="submission" date="2020-04" db="EMBL/GenBank/DDBJ databases">
        <title>Genome sequencing of novel species.</title>
        <authorList>
            <person name="Heo J."/>
            <person name="Kim S.-J."/>
            <person name="Kim J.-S."/>
            <person name="Hong S.-B."/>
            <person name="Kwon S.-W."/>
        </authorList>
    </citation>
    <scope>NUCLEOTIDE SEQUENCE [LARGE SCALE GENOMIC DNA]</scope>
    <source>
        <strain evidence="9 10">F39-2</strain>
    </source>
</reference>
<evidence type="ECO:0000313" key="9">
    <source>
        <dbReference type="EMBL" id="QJD97072.1"/>
    </source>
</evidence>
<protein>
    <submittedName>
        <fullName evidence="9">DUF2029 domain-containing protein</fullName>
    </submittedName>
</protein>
<dbReference type="GO" id="GO:0005886">
    <property type="term" value="C:plasma membrane"/>
    <property type="evidence" value="ECO:0007669"/>
    <property type="project" value="UniProtKB-SubCell"/>
</dbReference>
<evidence type="ECO:0000256" key="4">
    <source>
        <dbReference type="ARBA" id="ARBA00022692"/>
    </source>
</evidence>
<dbReference type="RefSeq" id="WP_169608936.1">
    <property type="nucleotide sequence ID" value="NZ_CP051682.1"/>
</dbReference>
<feature type="transmembrane region" description="Helical" evidence="8">
    <location>
        <begin position="377"/>
        <end position="396"/>
    </location>
</feature>
<keyword evidence="5 8" id="KW-1133">Transmembrane helix</keyword>
<dbReference type="AlphaFoldDB" id="A0A7L5E137"/>
<dbReference type="KEGG" id="mrob:HH214_14940"/>
<comment type="similarity">
    <text evidence="7">Belongs to the glycosyltransferase 87 family.</text>
</comment>
<dbReference type="Pfam" id="PF09594">
    <property type="entry name" value="GT87"/>
    <property type="match status" value="1"/>
</dbReference>
<feature type="transmembrane region" description="Helical" evidence="8">
    <location>
        <begin position="164"/>
        <end position="184"/>
    </location>
</feature>
<keyword evidence="2" id="KW-1003">Cell membrane</keyword>
<evidence type="ECO:0000256" key="1">
    <source>
        <dbReference type="ARBA" id="ARBA00004651"/>
    </source>
</evidence>
<dbReference type="InterPro" id="IPR018584">
    <property type="entry name" value="GT87"/>
</dbReference>
<evidence type="ECO:0000313" key="10">
    <source>
        <dbReference type="Proteomes" id="UP000503278"/>
    </source>
</evidence>
<feature type="transmembrane region" description="Helical" evidence="8">
    <location>
        <begin position="115"/>
        <end position="133"/>
    </location>
</feature>
<dbReference type="GO" id="GO:0016758">
    <property type="term" value="F:hexosyltransferase activity"/>
    <property type="evidence" value="ECO:0007669"/>
    <property type="project" value="InterPro"/>
</dbReference>
<feature type="transmembrane region" description="Helical" evidence="8">
    <location>
        <begin position="305"/>
        <end position="324"/>
    </location>
</feature>